<dbReference type="InterPro" id="IPR013324">
    <property type="entry name" value="RNA_pol_sigma_r3/r4-like"/>
</dbReference>
<dbReference type="RefSeq" id="WP_163476519.1">
    <property type="nucleotide sequence ID" value="NZ_JAAGWE010000015.1"/>
</dbReference>
<dbReference type="InterPro" id="IPR052704">
    <property type="entry name" value="ECF_Sigma-70_Domain"/>
</dbReference>
<dbReference type="GO" id="GO:0006352">
    <property type="term" value="P:DNA-templated transcription initiation"/>
    <property type="evidence" value="ECO:0007669"/>
    <property type="project" value="InterPro"/>
</dbReference>
<evidence type="ECO:0000259" key="6">
    <source>
        <dbReference type="Pfam" id="PF04542"/>
    </source>
</evidence>
<dbReference type="Gene3D" id="1.10.10.10">
    <property type="entry name" value="Winged helix-like DNA-binding domain superfamily/Winged helix DNA-binding domain"/>
    <property type="match status" value="1"/>
</dbReference>
<dbReference type="InterPro" id="IPR014303">
    <property type="entry name" value="RNA_pol_sigma-70_ECF"/>
</dbReference>
<protein>
    <submittedName>
        <fullName evidence="8">RNA polymerase sigma-70 factor</fullName>
    </submittedName>
</protein>
<keyword evidence="3" id="KW-0805">Transcription regulation</keyword>
<dbReference type="GO" id="GO:0016987">
    <property type="term" value="F:sigma factor activity"/>
    <property type="evidence" value="ECO:0007669"/>
    <property type="project" value="UniProtKB-KW"/>
</dbReference>
<dbReference type="InterPro" id="IPR007627">
    <property type="entry name" value="RNA_pol_sigma70_r2"/>
</dbReference>
<name>A0A6P0GGH8_9ACTN</name>
<evidence type="ECO:0000259" key="7">
    <source>
        <dbReference type="Pfam" id="PF08281"/>
    </source>
</evidence>
<keyword evidence="5" id="KW-0804">Transcription</keyword>
<dbReference type="SUPFAM" id="SSF88946">
    <property type="entry name" value="Sigma2 domain of RNA polymerase sigma factors"/>
    <property type="match status" value="1"/>
</dbReference>
<organism evidence="8 9">
    <name type="scientific">Geodermatophilus normandii</name>
    <dbReference type="NCBI Taxonomy" id="1137989"/>
    <lineage>
        <taxon>Bacteria</taxon>
        <taxon>Bacillati</taxon>
        <taxon>Actinomycetota</taxon>
        <taxon>Actinomycetes</taxon>
        <taxon>Geodermatophilales</taxon>
        <taxon>Geodermatophilaceae</taxon>
        <taxon>Geodermatophilus</taxon>
    </lineage>
</organism>
<evidence type="ECO:0000256" key="4">
    <source>
        <dbReference type="ARBA" id="ARBA00023082"/>
    </source>
</evidence>
<dbReference type="Pfam" id="PF08281">
    <property type="entry name" value="Sigma70_r4_2"/>
    <property type="match status" value="1"/>
</dbReference>
<gene>
    <name evidence="8" type="ORF">GCU54_10080</name>
</gene>
<evidence type="ECO:0000256" key="1">
    <source>
        <dbReference type="ARBA" id="ARBA00010641"/>
    </source>
</evidence>
<dbReference type="NCBIfam" id="NF007214">
    <property type="entry name" value="PRK09636.1"/>
    <property type="match status" value="1"/>
</dbReference>
<dbReference type="GO" id="GO:0003677">
    <property type="term" value="F:DNA binding"/>
    <property type="evidence" value="ECO:0007669"/>
    <property type="project" value="InterPro"/>
</dbReference>
<sequence length="297" mass="32333">MGASDADVGLFEQQRRWLFGVACRMLGSAVEAEDVVQDAFIRWHQTDRSAIAVPQAWLTRVVTNLCVNRLASARARRECYVGPWLPEPVLTGDGALGPLETVEQRELVSMGVLVLLERLTPLERAVFVLREAFGYSHGQIAEVVDVEEAHCRQLHRRAHQHVSQARPRFAADEALQRRIVERFVAATVHGDLAGLERLLAEDVTSWADGGGTVTAARRPVTGKPKVLRHLLGMSARPEAGLVRAEILEVNGRPAALLWTADVLAAVLAPEVAGDRVVGIRFVLDPAKLAFSAAQSGG</sequence>
<dbReference type="SUPFAM" id="SSF88659">
    <property type="entry name" value="Sigma3 and sigma4 domains of RNA polymerase sigma factors"/>
    <property type="match status" value="1"/>
</dbReference>
<dbReference type="PANTHER" id="PTHR30173">
    <property type="entry name" value="SIGMA 19 FACTOR"/>
    <property type="match status" value="1"/>
</dbReference>
<evidence type="ECO:0000256" key="3">
    <source>
        <dbReference type="ARBA" id="ARBA00023015"/>
    </source>
</evidence>
<evidence type="ECO:0000256" key="2">
    <source>
        <dbReference type="ARBA" id="ARBA00011344"/>
    </source>
</evidence>
<dbReference type="Proteomes" id="UP000471126">
    <property type="component" value="Unassembled WGS sequence"/>
</dbReference>
<comment type="similarity">
    <text evidence="1">Belongs to the sigma-70 factor family. ECF subfamily.</text>
</comment>
<dbReference type="Gene3D" id="3.10.450.50">
    <property type="match status" value="1"/>
</dbReference>
<dbReference type="Pfam" id="PF04542">
    <property type="entry name" value="Sigma70_r2"/>
    <property type="match status" value="1"/>
</dbReference>
<dbReference type="EMBL" id="JAAGWE010000015">
    <property type="protein sequence ID" value="NEM06360.1"/>
    <property type="molecule type" value="Genomic_DNA"/>
</dbReference>
<dbReference type="InterPro" id="IPR032710">
    <property type="entry name" value="NTF2-like_dom_sf"/>
</dbReference>
<keyword evidence="4" id="KW-0731">Sigma factor</keyword>
<comment type="caution">
    <text evidence="8">The sequence shown here is derived from an EMBL/GenBank/DDBJ whole genome shotgun (WGS) entry which is preliminary data.</text>
</comment>
<feature type="domain" description="RNA polymerase sigma factor 70 region 4 type 2" evidence="7">
    <location>
        <begin position="112"/>
        <end position="158"/>
    </location>
</feature>
<dbReference type="NCBIfam" id="TIGR02937">
    <property type="entry name" value="sigma70-ECF"/>
    <property type="match status" value="1"/>
</dbReference>
<dbReference type="InterPro" id="IPR014284">
    <property type="entry name" value="RNA_pol_sigma-70_dom"/>
</dbReference>
<dbReference type="InterPro" id="IPR013249">
    <property type="entry name" value="RNA_pol_sigma70_r4_t2"/>
</dbReference>
<dbReference type="InterPro" id="IPR013325">
    <property type="entry name" value="RNA_pol_sigma_r2"/>
</dbReference>
<comment type="subunit">
    <text evidence="2">Interacts transiently with the RNA polymerase catalytic core formed by RpoA, RpoB, RpoC and RpoZ (2 alpha, 1 beta, 1 beta' and 1 omega subunit) to form the RNA polymerase holoenzyme that can initiate transcription.</text>
</comment>
<accession>A0A6P0GGH8</accession>
<dbReference type="Gene3D" id="1.10.1740.10">
    <property type="match status" value="1"/>
</dbReference>
<dbReference type="SUPFAM" id="SSF54427">
    <property type="entry name" value="NTF2-like"/>
    <property type="match status" value="1"/>
</dbReference>
<evidence type="ECO:0000256" key="5">
    <source>
        <dbReference type="ARBA" id="ARBA00023163"/>
    </source>
</evidence>
<dbReference type="PANTHER" id="PTHR30173:SF36">
    <property type="entry name" value="ECF RNA POLYMERASE SIGMA FACTOR SIGJ"/>
    <property type="match status" value="1"/>
</dbReference>
<proteinExistence type="inferred from homology"/>
<feature type="domain" description="RNA polymerase sigma-70 region 2" evidence="6">
    <location>
        <begin position="10"/>
        <end position="74"/>
    </location>
</feature>
<evidence type="ECO:0000313" key="8">
    <source>
        <dbReference type="EMBL" id="NEM06360.1"/>
    </source>
</evidence>
<reference evidence="8 9" key="1">
    <citation type="submission" date="2019-12" db="EMBL/GenBank/DDBJ databases">
        <title>WGS of CPCC 203550 I12A-02606.</title>
        <authorList>
            <person name="Jiang Z."/>
        </authorList>
    </citation>
    <scope>NUCLEOTIDE SEQUENCE [LARGE SCALE GENOMIC DNA]</scope>
    <source>
        <strain evidence="8 9">I12A-02606</strain>
    </source>
</reference>
<dbReference type="NCBIfam" id="TIGR02957">
    <property type="entry name" value="SigX4"/>
    <property type="match status" value="1"/>
</dbReference>
<evidence type="ECO:0000313" key="9">
    <source>
        <dbReference type="Proteomes" id="UP000471126"/>
    </source>
</evidence>
<dbReference type="InterPro" id="IPR036388">
    <property type="entry name" value="WH-like_DNA-bd_sf"/>
</dbReference>
<dbReference type="AlphaFoldDB" id="A0A6P0GGH8"/>